<sequence>MSNEGMKLECCFSNECNGPHRAPSHGENGNGAVALSSSLNLLLGALMIRAAVSVIARGSSQINGAVLLFRRQEKRRRRRRRKRERESSQNPCEHLMSESAVWKRNSELEQLDDFTRLE</sequence>
<feature type="region of interest" description="Disordered" evidence="1">
    <location>
        <begin position="73"/>
        <end position="98"/>
    </location>
</feature>
<keyword evidence="3" id="KW-1185">Reference proteome</keyword>
<proteinExistence type="predicted"/>
<evidence type="ECO:0000256" key="1">
    <source>
        <dbReference type="SAM" id="MobiDB-lite"/>
    </source>
</evidence>
<evidence type="ECO:0000313" key="3">
    <source>
        <dbReference type="Proteomes" id="UP000319801"/>
    </source>
</evidence>
<reference evidence="2 3" key="1">
    <citation type="journal article" date="2019" name="Genome Biol. Evol.">
        <title>Whole-Genome Sequencing of the Giant Devil Catfish, Bagarius yarrelli.</title>
        <authorList>
            <person name="Jiang W."/>
            <person name="Lv Y."/>
            <person name="Cheng L."/>
            <person name="Yang K."/>
            <person name="Chao B."/>
            <person name="Wang X."/>
            <person name="Li Y."/>
            <person name="Pan X."/>
            <person name="You X."/>
            <person name="Zhang Y."/>
            <person name="Yang J."/>
            <person name="Li J."/>
            <person name="Zhang X."/>
            <person name="Liu S."/>
            <person name="Sun C."/>
            <person name="Yang J."/>
            <person name="Shi Q."/>
        </authorList>
    </citation>
    <scope>NUCLEOTIDE SEQUENCE [LARGE SCALE GENOMIC DNA]</scope>
    <source>
        <strain evidence="2">JWS20170419001</strain>
        <tissue evidence="2">Muscle</tissue>
    </source>
</reference>
<accession>A0A556U2S6</accession>
<evidence type="ECO:0000313" key="2">
    <source>
        <dbReference type="EMBL" id="TSM12551.1"/>
    </source>
</evidence>
<organism evidence="2 3">
    <name type="scientific">Bagarius yarrelli</name>
    <name type="common">Goonch</name>
    <name type="synonym">Bagrus yarrelli</name>
    <dbReference type="NCBI Taxonomy" id="175774"/>
    <lineage>
        <taxon>Eukaryota</taxon>
        <taxon>Metazoa</taxon>
        <taxon>Chordata</taxon>
        <taxon>Craniata</taxon>
        <taxon>Vertebrata</taxon>
        <taxon>Euteleostomi</taxon>
        <taxon>Actinopterygii</taxon>
        <taxon>Neopterygii</taxon>
        <taxon>Teleostei</taxon>
        <taxon>Ostariophysi</taxon>
        <taxon>Siluriformes</taxon>
        <taxon>Sisoridae</taxon>
        <taxon>Sisorinae</taxon>
        <taxon>Bagarius</taxon>
    </lineage>
</organism>
<dbReference type="AlphaFoldDB" id="A0A556U2S6"/>
<gene>
    <name evidence="2" type="ORF">Baya_7952</name>
</gene>
<dbReference type="Proteomes" id="UP000319801">
    <property type="component" value="Unassembled WGS sequence"/>
</dbReference>
<protein>
    <submittedName>
        <fullName evidence="2">Uncharacterized protein</fullName>
    </submittedName>
</protein>
<feature type="compositionally biased region" description="Basic residues" evidence="1">
    <location>
        <begin position="73"/>
        <end position="83"/>
    </location>
</feature>
<dbReference type="EMBL" id="VCAZ01000041">
    <property type="protein sequence ID" value="TSM12551.1"/>
    <property type="molecule type" value="Genomic_DNA"/>
</dbReference>
<name>A0A556U2S6_BAGYA</name>
<comment type="caution">
    <text evidence="2">The sequence shown here is derived from an EMBL/GenBank/DDBJ whole genome shotgun (WGS) entry which is preliminary data.</text>
</comment>